<protein>
    <submittedName>
        <fullName evidence="1">Uncharacterized protein</fullName>
    </submittedName>
</protein>
<proteinExistence type="predicted"/>
<dbReference type="Proteomes" id="UP000236742">
    <property type="component" value="Unassembled WGS sequence"/>
</dbReference>
<keyword evidence="2" id="KW-1185">Reference proteome</keyword>
<name>A0A1H5ZAY1_9RHOB</name>
<dbReference type="AlphaFoldDB" id="A0A1H5ZAY1"/>
<organism evidence="1 2">
    <name type="scientific">Jhaorihella thermophila</name>
    <dbReference type="NCBI Taxonomy" id="488547"/>
    <lineage>
        <taxon>Bacteria</taxon>
        <taxon>Pseudomonadati</taxon>
        <taxon>Pseudomonadota</taxon>
        <taxon>Alphaproteobacteria</taxon>
        <taxon>Rhodobacterales</taxon>
        <taxon>Paracoccaceae</taxon>
        <taxon>Jhaorihella</taxon>
    </lineage>
</organism>
<evidence type="ECO:0000313" key="1">
    <source>
        <dbReference type="EMBL" id="SEG33224.1"/>
    </source>
</evidence>
<reference evidence="1 2" key="1">
    <citation type="submission" date="2016-10" db="EMBL/GenBank/DDBJ databases">
        <authorList>
            <person name="de Groot N.N."/>
        </authorList>
    </citation>
    <scope>NUCLEOTIDE SEQUENCE [LARGE SCALE GENOMIC DNA]</scope>
    <source>
        <strain evidence="1 2">DSM 23413</strain>
    </source>
</reference>
<dbReference type="EMBL" id="FNVD01000033">
    <property type="protein sequence ID" value="SEG33224.1"/>
    <property type="molecule type" value="Genomic_DNA"/>
</dbReference>
<evidence type="ECO:0000313" key="2">
    <source>
        <dbReference type="Proteomes" id="UP000236742"/>
    </source>
</evidence>
<accession>A0A1H5ZAY1</accession>
<gene>
    <name evidence="1" type="ORF">SAMN05421751_1335</name>
</gene>
<sequence length="194" mass="21303">MSGSGSRVVISVERVAARWGCTYADIGGWAAMERLTIVTGISPVICCGEEVAGLVEVASADILPLFLREGRSDEPAYLKRIRPLSQKDKWCTVTEPAEGICVTLADLAILRSDADRFEIEEGLVLVRAGGAIRYDWEQLGYGLVARVAKDGAPPSQSELVRWAQDWFATRGDVPDESTVRRRLMPLWRELQGPA</sequence>